<dbReference type="EMBL" id="VZRT01000013">
    <property type="protein sequence ID" value="NWW29680.1"/>
    <property type="molecule type" value="Genomic_DNA"/>
</dbReference>
<gene>
    <name evidence="1" type="primary">Rgsl1_1</name>
    <name evidence="1" type="ORF">PANBIA_R09560</name>
</gene>
<dbReference type="InterPro" id="IPR053282">
    <property type="entry name" value="RGS_domain-containing"/>
</dbReference>
<comment type="caution">
    <text evidence="1">The sequence shown here is derived from an EMBL/GenBank/DDBJ whole genome shotgun (WGS) entry which is preliminary data.</text>
</comment>
<evidence type="ECO:0000313" key="1">
    <source>
        <dbReference type="EMBL" id="NWW29680.1"/>
    </source>
</evidence>
<reference evidence="1 2" key="1">
    <citation type="submission" date="2019-09" db="EMBL/GenBank/DDBJ databases">
        <title>Bird 10,000 Genomes (B10K) Project - Family phase.</title>
        <authorList>
            <person name="Zhang G."/>
        </authorList>
    </citation>
    <scope>NUCLEOTIDE SEQUENCE [LARGE SCALE GENOMIC DNA]</scope>
    <source>
        <strain evidence="1">B10K-DU-030-18</strain>
    </source>
</reference>
<protein>
    <submittedName>
        <fullName evidence="1">RGSL protein</fullName>
    </submittedName>
</protein>
<dbReference type="Proteomes" id="UP000545574">
    <property type="component" value="Unassembled WGS sequence"/>
</dbReference>
<dbReference type="PANTHER" id="PTHR47079">
    <property type="entry name" value="REGULATOR OF G-PROTEIN SIGNALING PROTEIN-LIKE"/>
    <property type="match status" value="1"/>
</dbReference>
<sequence length="78" mass="9254">HILDKQLITVNFLVDDLRFYLEMDKFSKFADYMGAVAPHSMQSERQNAFLKKKFDIISRLFLNSDIPPKLRVRPWDPP</sequence>
<proteinExistence type="predicted"/>
<organism evidence="1 2">
    <name type="scientific">Panurus biarmicus</name>
    <name type="common">Bearded tit</name>
    <dbReference type="NCBI Taxonomy" id="181101"/>
    <lineage>
        <taxon>Eukaryota</taxon>
        <taxon>Metazoa</taxon>
        <taxon>Chordata</taxon>
        <taxon>Craniata</taxon>
        <taxon>Vertebrata</taxon>
        <taxon>Euteleostomi</taxon>
        <taxon>Archelosauria</taxon>
        <taxon>Archosauria</taxon>
        <taxon>Dinosauria</taxon>
        <taxon>Saurischia</taxon>
        <taxon>Theropoda</taxon>
        <taxon>Coelurosauria</taxon>
        <taxon>Aves</taxon>
        <taxon>Neognathae</taxon>
        <taxon>Neoaves</taxon>
        <taxon>Telluraves</taxon>
        <taxon>Australaves</taxon>
        <taxon>Passeriformes</taxon>
        <taxon>Sylvioidea</taxon>
        <taxon>Sylviidae</taxon>
        <taxon>Sylviidae incertae sedis</taxon>
        <taxon>Panurus</taxon>
    </lineage>
</organism>
<name>A0A7K6LXK0_PANBI</name>
<dbReference type="AlphaFoldDB" id="A0A7K6LXK0"/>
<keyword evidence="2" id="KW-1185">Reference proteome</keyword>
<feature type="non-terminal residue" evidence="1">
    <location>
        <position position="78"/>
    </location>
</feature>
<dbReference type="PANTHER" id="PTHR47079:SF1">
    <property type="entry name" value="REGULATOR OF G-PROTEIN SIGNALING PROTEIN-LIKE"/>
    <property type="match status" value="1"/>
</dbReference>
<feature type="non-terminal residue" evidence="1">
    <location>
        <position position="1"/>
    </location>
</feature>
<accession>A0A7K6LXK0</accession>
<evidence type="ECO:0000313" key="2">
    <source>
        <dbReference type="Proteomes" id="UP000545574"/>
    </source>
</evidence>